<protein>
    <submittedName>
        <fullName evidence="1">Uncharacterized protein</fullName>
    </submittedName>
</protein>
<dbReference type="RefSeq" id="WP_188749014.1">
    <property type="nucleotide sequence ID" value="NZ_BMIK01000003.1"/>
</dbReference>
<keyword evidence="2" id="KW-1185">Reference proteome</keyword>
<comment type="caution">
    <text evidence="1">The sequence shown here is derived from an EMBL/GenBank/DDBJ whole genome shotgun (WGS) entry which is preliminary data.</text>
</comment>
<dbReference type="InterPro" id="IPR046233">
    <property type="entry name" value="DUF6266"/>
</dbReference>
<organism evidence="1 2">
    <name type="scientific">Parapedobacter defluvii</name>
    <dbReference type="NCBI Taxonomy" id="2045106"/>
    <lineage>
        <taxon>Bacteria</taxon>
        <taxon>Pseudomonadati</taxon>
        <taxon>Bacteroidota</taxon>
        <taxon>Sphingobacteriia</taxon>
        <taxon>Sphingobacteriales</taxon>
        <taxon>Sphingobacteriaceae</taxon>
        <taxon>Parapedobacter</taxon>
    </lineage>
</organism>
<proteinExistence type="predicted"/>
<dbReference type="Pfam" id="PF19781">
    <property type="entry name" value="DUF6266"/>
    <property type="match status" value="1"/>
</dbReference>
<evidence type="ECO:0000313" key="2">
    <source>
        <dbReference type="Proteomes" id="UP000597338"/>
    </source>
</evidence>
<accession>A0ABQ1LH02</accession>
<reference evidence="2" key="1">
    <citation type="journal article" date="2019" name="Int. J. Syst. Evol. Microbiol.">
        <title>The Global Catalogue of Microorganisms (GCM) 10K type strain sequencing project: providing services to taxonomists for standard genome sequencing and annotation.</title>
        <authorList>
            <consortium name="The Broad Institute Genomics Platform"/>
            <consortium name="The Broad Institute Genome Sequencing Center for Infectious Disease"/>
            <person name="Wu L."/>
            <person name="Ma J."/>
        </authorList>
    </citation>
    <scope>NUCLEOTIDE SEQUENCE [LARGE SCALE GENOMIC DNA]</scope>
    <source>
        <strain evidence="2">CGMCC 1.15342</strain>
    </source>
</reference>
<dbReference type="Proteomes" id="UP000597338">
    <property type="component" value="Unassembled WGS sequence"/>
</dbReference>
<sequence>MAKLNELFAFSGTIGDLVGCKGRFGFYVRSRPRKSSKPPSVNQLAAREKMKQVMHFLEPLRPTIHRGFALPRGQDSKVAAMNRAVSYVYHHALEGEYPNFVINPATVRIAQGSLAGLEITGMEIVDNELRLYWEPRINRKDAFGDDVVYLVAYNTTEHVAPIGMASREAGIASLDVADERAGSQLLVYVCVGERDNRRFSNSQFLGTLIR</sequence>
<dbReference type="EMBL" id="BMIK01000003">
    <property type="protein sequence ID" value="GGC23591.1"/>
    <property type="molecule type" value="Genomic_DNA"/>
</dbReference>
<name>A0ABQ1LH02_9SPHI</name>
<evidence type="ECO:0000313" key="1">
    <source>
        <dbReference type="EMBL" id="GGC23591.1"/>
    </source>
</evidence>
<gene>
    <name evidence="1" type="ORF">GCM10011386_14410</name>
</gene>